<accession>A0AAE3JHN0</accession>
<evidence type="ECO:0000313" key="2">
    <source>
        <dbReference type="Proteomes" id="UP001198182"/>
    </source>
</evidence>
<dbReference type="EMBL" id="JAJEQR010000055">
    <property type="protein sequence ID" value="MCC2232211.1"/>
    <property type="molecule type" value="Genomic_DNA"/>
</dbReference>
<dbReference type="Proteomes" id="UP001198182">
    <property type="component" value="Unassembled WGS sequence"/>
</dbReference>
<keyword evidence="2" id="KW-1185">Reference proteome</keyword>
<evidence type="ECO:0000313" key="1">
    <source>
        <dbReference type="EMBL" id="MCC2232211.1"/>
    </source>
</evidence>
<protein>
    <submittedName>
        <fullName evidence="1">Uncharacterized protein</fullName>
    </submittedName>
</protein>
<proteinExistence type="predicted"/>
<dbReference type="RefSeq" id="WP_308454647.1">
    <property type="nucleotide sequence ID" value="NZ_JAJEQR010000055.1"/>
</dbReference>
<sequence>MDREEFLDGLAEGFEPSPYVLEQIYILNGEYPGFAEAALKTMEEAGGWDIRPYFGDVISGREALREKALKEVYEWFSEELNERKEYKERWIEKRMQEILEERRRKQNS</sequence>
<comment type="caution">
    <text evidence="1">The sequence shown here is derived from an EMBL/GenBank/DDBJ whole genome shotgun (WGS) entry which is preliminary data.</text>
</comment>
<dbReference type="AlphaFoldDB" id="A0AAE3JHN0"/>
<name>A0AAE3JHN0_9FIRM</name>
<gene>
    <name evidence="1" type="ORF">LKD81_14620</name>
</gene>
<reference evidence="1" key="1">
    <citation type="submission" date="2021-10" db="EMBL/GenBank/DDBJ databases">
        <title>Anaerobic single-cell dispensing facilitates the cultivation of human gut bacteria.</title>
        <authorList>
            <person name="Afrizal A."/>
        </authorList>
    </citation>
    <scope>NUCLEOTIDE SEQUENCE</scope>
    <source>
        <strain evidence="1">CLA-AA-H215</strain>
    </source>
</reference>
<organism evidence="1 2">
    <name type="scientific">Hominifimenecus microfluidus</name>
    <dbReference type="NCBI Taxonomy" id="2885348"/>
    <lineage>
        <taxon>Bacteria</taxon>
        <taxon>Bacillati</taxon>
        <taxon>Bacillota</taxon>
        <taxon>Clostridia</taxon>
        <taxon>Lachnospirales</taxon>
        <taxon>Lachnospiraceae</taxon>
        <taxon>Hominifimenecus</taxon>
    </lineage>
</organism>